<sequence length="184" mass="20896">MFNLLSSQAKLLILLSNYSTQELEVVSVNFKLTIKLLNQSVTQLLENRRIHGALLPREDKSTDDFNYKDIQSLSCEQVLLKKDYLIKAINEFCLTEAIIVRDNFSNCLEFIADQSSAILPIADIKLNKREKKSIIERSKVSPIHLTEIKQRLAQALHKPCDKKESVKAKLNKLLTSTNAAQLNA</sequence>
<name>Q487Q2_COLP3</name>
<reference evidence="1" key="1">
    <citation type="journal article" date="2005" name="Proc. Natl. Acad. Sci. U.S.A.">
        <title>The psychrophilic lifestyle as revealed by the genome sequence of Colwellia psychrerythraea 34H through genomic and proteomic analyses.</title>
        <authorList>
            <person name="Methe B.A."/>
            <person name="Nelson K.E."/>
            <person name="Deming J.W."/>
            <person name="Momen B."/>
            <person name="Melamud E."/>
            <person name="Zhang X."/>
            <person name="Moult J."/>
            <person name="Madupu R."/>
            <person name="Nelson W.C."/>
            <person name="Dodson R.J."/>
            <person name="Brinkac L.M."/>
            <person name="Daugherty S.C."/>
            <person name="Durkin A.S."/>
            <person name="DeBoy R.T."/>
            <person name="Kolonay J.F."/>
            <person name="Sullivan S.A."/>
            <person name="Zhou L."/>
            <person name="Davidsen T.M."/>
            <person name="Wu M."/>
            <person name="Huston A.L."/>
            <person name="Lewis M."/>
            <person name="Weaver B."/>
            <person name="Weidman J.F."/>
            <person name="Khouri H."/>
            <person name="Utterback T.R."/>
            <person name="Feldblyum T.V."/>
            <person name="Fraser C.M."/>
        </authorList>
    </citation>
    <scope>NUCLEOTIDE SEQUENCE [LARGE SCALE GENOMIC DNA]</scope>
    <source>
        <strain evidence="1">34H</strain>
    </source>
</reference>
<dbReference type="AlphaFoldDB" id="Q487Q2"/>
<gene>
    <name evidence="1" type="ordered locus">CPS_0964</name>
</gene>
<accession>Q487Q2</accession>
<dbReference type="EMBL" id="CP000083">
    <property type="protein sequence ID" value="AAZ24928.1"/>
    <property type="molecule type" value="Genomic_DNA"/>
</dbReference>
<dbReference type="HOGENOM" id="CLU_1465841_0_0_6"/>
<evidence type="ECO:0000313" key="1">
    <source>
        <dbReference type="EMBL" id="AAZ24928.1"/>
    </source>
</evidence>
<evidence type="ECO:0000313" key="2">
    <source>
        <dbReference type="Proteomes" id="UP000000547"/>
    </source>
</evidence>
<dbReference type="Proteomes" id="UP000000547">
    <property type="component" value="Chromosome"/>
</dbReference>
<dbReference type="KEGG" id="cps:CPS_0964"/>
<dbReference type="STRING" id="167879.CPS_0964"/>
<protein>
    <submittedName>
        <fullName evidence="1">Uncharacterized protein</fullName>
    </submittedName>
</protein>
<proteinExistence type="predicted"/>
<dbReference type="RefSeq" id="WP_011041807.1">
    <property type="nucleotide sequence ID" value="NC_003910.7"/>
</dbReference>
<organism evidence="1 2">
    <name type="scientific">Colwellia psychrerythraea (strain 34H / ATCC BAA-681)</name>
    <name type="common">Vibrio psychroerythus</name>
    <dbReference type="NCBI Taxonomy" id="167879"/>
    <lineage>
        <taxon>Bacteria</taxon>
        <taxon>Pseudomonadati</taxon>
        <taxon>Pseudomonadota</taxon>
        <taxon>Gammaproteobacteria</taxon>
        <taxon>Alteromonadales</taxon>
        <taxon>Colwelliaceae</taxon>
        <taxon>Colwellia</taxon>
    </lineage>
</organism>